<proteinExistence type="inferred from homology"/>
<evidence type="ECO:0000313" key="5">
    <source>
        <dbReference type="Proteomes" id="UP000239485"/>
    </source>
</evidence>
<dbReference type="InterPro" id="IPR027493">
    <property type="entry name" value="Ribosomal_bL31_B"/>
</dbReference>
<dbReference type="Gene3D" id="4.10.830.30">
    <property type="entry name" value="Ribosomal protein L31"/>
    <property type="match status" value="1"/>
</dbReference>
<dbReference type="EMBL" id="PTJD01000009">
    <property type="protein sequence ID" value="PPK93872.1"/>
    <property type="molecule type" value="Genomic_DNA"/>
</dbReference>
<dbReference type="OrthoDB" id="9803251at2"/>
<sequence length="88" mass="9653">MRPGIHPGYGPVVFRDKSAGTSFLTRSTLATAPARETVQWEDGGTYPVVDVDISSASHPFWTGTARVVDTEGRIEKFRRRYGTPGQQA</sequence>
<dbReference type="GO" id="GO:1990904">
    <property type="term" value="C:ribonucleoprotein complex"/>
    <property type="evidence" value="ECO:0007669"/>
    <property type="project" value="UniProtKB-KW"/>
</dbReference>
<dbReference type="PANTHER" id="PTHR33280:SF1">
    <property type="entry name" value="LARGE RIBOSOMAL SUBUNIT PROTEIN BL31C"/>
    <property type="match status" value="1"/>
</dbReference>
<dbReference type="InterPro" id="IPR002150">
    <property type="entry name" value="Ribosomal_bL31"/>
</dbReference>
<protein>
    <recommendedName>
        <fullName evidence="3">Large ribosomal subunit protein bL31B</fullName>
    </recommendedName>
</protein>
<name>A0A2S6II25_9ACTN</name>
<dbReference type="AlphaFoldDB" id="A0A2S6II25"/>
<dbReference type="Pfam" id="PF01197">
    <property type="entry name" value="Ribosomal_L31"/>
    <property type="match status" value="1"/>
</dbReference>
<evidence type="ECO:0000256" key="2">
    <source>
        <dbReference type="ARBA" id="ARBA00023274"/>
    </source>
</evidence>
<dbReference type="RefSeq" id="WP_104433460.1">
    <property type="nucleotide sequence ID" value="NZ_PTJD01000009.1"/>
</dbReference>
<dbReference type="Proteomes" id="UP000239485">
    <property type="component" value="Unassembled WGS sequence"/>
</dbReference>
<dbReference type="PANTHER" id="PTHR33280">
    <property type="entry name" value="50S RIBOSOMAL PROTEIN L31, CHLOROPLASTIC"/>
    <property type="match status" value="1"/>
</dbReference>
<dbReference type="InterPro" id="IPR042105">
    <property type="entry name" value="Ribosomal_bL31_sf"/>
</dbReference>
<dbReference type="PRINTS" id="PR01249">
    <property type="entry name" value="RIBOSOMALL31"/>
</dbReference>
<dbReference type="NCBIfam" id="TIGR00105">
    <property type="entry name" value="L31"/>
    <property type="match status" value="1"/>
</dbReference>
<dbReference type="HAMAP" id="MF_00502">
    <property type="entry name" value="Ribosomal_bL31_2"/>
    <property type="match status" value="1"/>
</dbReference>
<organism evidence="4 5">
    <name type="scientific">Kineococcus xinjiangensis</name>
    <dbReference type="NCBI Taxonomy" id="512762"/>
    <lineage>
        <taxon>Bacteria</taxon>
        <taxon>Bacillati</taxon>
        <taxon>Actinomycetota</taxon>
        <taxon>Actinomycetes</taxon>
        <taxon>Kineosporiales</taxon>
        <taxon>Kineosporiaceae</taxon>
        <taxon>Kineococcus</taxon>
    </lineage>
</organism>
<dbReference type="GO" id="GO:0003735">
    <property type="term" value="F:structural constituent of ribosome"/>
    <property type="evidence" value="ECO:0007669"/>
    <property type="project" value="InterPro"/>
</dbReference>
<evidence type="ECO:0000256" key="3">
    <source>
        <dbReference type="HAMAP-Rule" id="MF_00502"/>
    </source>
</evidence>
<dbReference type="SUPFAM" id="SSF143800">
    <property type="entry name" value="L28p-like"/>
    <property type="match status" value="1"/>
</dbReference>
<keyword evidence="2 3" id="KW-0687">Ribonucleoprotein</keyword>
<comment type="subunit">
    <text evidence="3">Part of the 50S ribosomal subunit.</text>
</comment>
<keyword evidence="1 3" id="KW-0689">Ribosomal protein</keyword>
<keyword evidence="5" id="KW-1185">Reference proteome</keyword>
<dbReference type="GO" id="GO:0005840">
    <property type="term" value="C:ribosome"/>
    <property type="evidence" value="ECO:0007669"/>
    <property type="project" value="UniProtKB-KW"/>
</dbReference>
<comment type="caution">
    <text evidence="4">The sequence shown here is derived from an EMBL/GenBank/DDBJ whole genome shotgun (WGS) entry which is preliminary data.</text>
</comment>
<evidence type="ECO:0000313" key="4">
    <source>
        <dbReference type="EMBL" id="PPK93872.1"/>
    </source>
</evidence>
<evidence type="ECO:0000256" key="1">
    <source>
        <dbReference type="ARBA" id="ARBA00022980"/>
    </source>
</evidence>
<gene>
    <name evidence="3" type="primary">rpmE2</name>
    <name evidence="4" type="ORF">CLV92_109150</name>
</gene>
<reference evidence="4 5" key="1">
    <citation type="submission" date="2018-02" db="EMBL/GenBank/DDBJ databases">
        <title>Genomic Encyclopedia of Archaeal and Bacterial Type Strains, Phase II (KMG-II): from individual species to whole genera.</title>
        <authorList>
            <person name="Goeker M."/>
        </authorList>
    </citation>
    <scope>NUCLEOTIDE SEQUENCE [LARGE SCALE GENOMIC DNA]</scope>
    <source>
        <strain evidence="4 5">DSM 22857</strain>
    </source>
</reference>
<dbReference type="NCBIfam" id="NF002462">
    <property type="entry name" value="PRK01678.1"/>
    <property type="match status" value="1"/>
</dbReference>
<dbReference type="PROSITE" id="PS01143">
    <property type="entry name" value="RIBOSOMAL_L31"/>
    <property type="match status" value="1"/>
</dbReference>
<dbReference type="InterPro" id="IPR034704">
    <property type="entry name" value="Ribosomal_bL28/bL31-like_sf"/>
</dbReference>
<accession>A0A2S6II25</accession>
<dbReference type="GO" id="GO:0006412">
    <property type="term" value="P:translation"/>
    <property type="evidence" value="ECO:0007669"/>
    <property type="project" value="UniProtKB-UniRule"/>
</dbReference>
<comment type="similarity">
    <text evidence="3">Belongs to the bacterial ribosomal protein bL31 family. Type B subfamily.</text>
</comment>